<keyword evidence="1 2" id="KW-0732">Signal</keyword>
<feature type="chain" id="PRO_5039349693" description="FAS1 domain-containing protein" evidence="2">
    <location>
        <begin position="25"/>
        <end position="162"/>
    </location>
</feature>
<protein>
    <recommendedName>
        <fullName evidence="3">FAS1 domain-containing protein</fullName>
    </recommendedName>
</protein>
<dbReference type="RefSeq" id="WP_259315112.1">
    <property type="nucleotide sequence ID" value="NZ_CP087164.1"/>
</dbReference>
<dbReference type="InterPro" id="IPR036378">
    <property type="entry name" value="FAS1_dom_sf"/>
</dbReference>
<dbReference type="SUPFAM" id="SSF82153">
    <property type="entry name" value="FAS1 domain"/>
    <property type="match status" value="1"/>
</dbReference>
<dbReference type="EMBL" id="CP087164">
    <property type="protein sequence ID" value="UGS35425.1"/>
    <property type="molecule type" value="Genomic_DNA"/>
</dbReference>
<gene>
    <name evidence="4" type="ORF">DSM104329_01813</name>
</gene>
<dbReference type="FunFam" id="2.30.180.10:FF:000019">
    <property type="entry name" value="Cell surface lipoprotein"/>
    <property type="match status" value="1"/>
</dbReference>
<dbReference type="SMART" id="SM00554">
    <property type="entry name" value="FAS1"/>
    <property type="match status" value="1"/>
</dbReference>
<dbReference type="KEGG" id="sbae:DSM104329_01813"/>
<dbReference type="AlphaFoldDB" id="A0A9E6XWF6"/>
<organism evidence="4 5">
    <name type="scientific">Capillimicrobium parvum</name>
    <dbReference type="NCBI Taxonomy" id="2884022"/>
    <lineage>
        <taxon>Bacteria</taxon>
        <taxon>Bacillati</taxon>
        <taxon>Actinomycetota</taxon>
        <taxon>Thermoleophilia</taxon>
        <taxon>Solirubrobacterales</taxon>
        <taxon>Capillimicrobiaceae</taxon>
        <taxon>Capillimicrobium</taxon>
    </lineage>
</organism>
<keyword evidence="5" id="KW-1185">Reference proteome</keyword>
<accession>A0A9E6XWF6</accession>
<dbReference type="Pfam" id="PF02469">
    <property type="entry name" value="Fasciclin"/>
    <property type="match status" value="1"/>
</dbReference>
<dbReference type="InterPro" id="IPR000782">
    <property type="entry name" value="FAS1_domain"/>
</dbReference>
<dbReference type="PROSITE" id="PS50213">
    <property type="entry name" value="FAS1"/>
    <property type="match status" value="1"/>
</dbReference>
<dbReference type="PANTHER" id="PTHR10900">
    <property type="entry name" value="PERIOSTIN-RELATED"/>
    <property type="match status" value="1"/>
</dbReference>
<evidence type="ECO:0000313" key="5">
    <source>
        <dbReference type="Proteomes" id="UP001162834"/>
    </source>
</evidence>
<proteinExistence type="predicted"/>
<dbReference type="Proteomes" id="UP001162834">
    <property type="component" value="Chromosome"/>
</dbReference>
<dbReference type="InterPro" id="IPR050904">
    <property type="entry name" value="Adhesion/Biosynth-related"/>
</dbReference>
<evidence type="ECO:0000256" key="2">
    <source>
        <dbReference type="SAM" id="SignalP"/>
    </source>
</evidence>
<feature type="domain" description="FAS1" evidence="3">
    <location>
        <begin position="28"/>
        <end position="158"/>
    </location>
</feature>
<reference evidence="4" key="1">
    <citation type="journal article" date="2022" name="Int. J. Syst. Evol. Microbiol.">
        <title>Pseudomonas aegrilactucae sp. nov. and Pseudomonas morbosilactucae sp. nov., pathogens causing bacterial rot of lettuce in Japan.</title>
        <authorList>
            <person name="Sawada H."/>
            <person name="Fujikawa T."/>
            <person name="Satou M."/>
        </authorList>
    </citation>
    <scope>NUCLEOTIDE SEQUENCE</scope>
    <source>
        <strain evidence="4">0166_1</strain>
    </source>
</reference>
<evidence type="ECO:0000313" key="4">
    <source>
        <dbReference type="EMBL" id="UGS35425.1"/>
    </source>
</evidence>
<evidence type="ECO:0000259" key="3">
    <source>
        <dbReference type="PROSITE" id="PS50213"/>
    </source>
</evidence>
<sequence length="162" mass="17235">MRTRSMLATAIVATGLVGPSAAIAQAPERNLVQTAQAAGQFKTLTKLVTQAGLAKTLTGKTRYTVFAPTDAAFAKVPKRTLNALAGDKAMLRKVLLYHVVPGNVTAKEVVKLRSAKTAEGSRVRIRVRSGKVWVNNARVVTPDVKASNGTIHVINRVLLPPS</sequence>
<name>A0A9E6XWF6_9ACTN</name>
<feature type="signal peptide" evidence="2">
    <location>
        <begin position="1"/>
        <end position="24"/>
    </location>
</feature>
<evidence type="ECO:0000256" key="1">
    <source>
        <dbReference type="ARBA" id="ARBA00022729"/>
    </source>
</evidence>
<dbReference type="Gene3D" id="2.30.180.10">
    <property type="entry name" value="FAS1 domain"/>
    <property type="match status" value="1"/>
</dbReference>
<dbReference type="PANTHER" id="PTHR10900:SF77">
    <property type="entry name" value="FI19380P1"/>
    <property type="match status" value="1"/>
</dbReference>